<evidence type="ECO:0000313" key="2">
    <source>
        <dbReference type="Proteomes" id="UP000199399"/>
    </source>
</evidence>
<gene>
    <name evidence="1" type="ORF">SAMN04489759_101154</name>
</gene>
<sequence length="39" mass="4338">MPVVPTGETFLKVGEWLERTPPSHRFIETTAGARTIALQ</sequence>
<protein>
    <submittedName>
        <fullName evidence="1">Uncharacterized protein</fullName>
    </submittedName>
</protein>
<dbReference type="EMBL" id="FNBP01000001">
    <property type="protein sequence ID" value="SDF01127.1"/>
    <property type="molecule type" value="Genomic_DNA"/>
</dbReference>
<dbReference type="Proteomes" id="UP000199399">
    <property type="component" value="Unassembled WGS sequence"/>
</dbReference>
<evidence type="ECO:0000313" key="1">
    <source>
        <dbReference type="EMBL" id="SDF01127.1"/>
    </source>
</evidence>
<dbReference type="STRING" id="218672.SAMN04489759_101154"/>
<proteinExistence type="predicted"/>
<accession>A0A1G7HKU9</accession>
<keyword evidence="2" id="KW-1185">Reference proteome</keyword>
<dbReference type="AlphaFoldDB" id="A0A1G7HKU9"/>
<reference evidence="2" key="1">
    <citation type="submission" date="2016-10" db="EMBL/GenBank/DDBJ databases">
        <authorList>
            <person name="Varghese N."/>
            <person name="Submissions S."/>
        </authorList>
    </citation>
    <scope>NUCLEOTIDE SEQUENCE [LARGE SCALE GENOMIC DNA]</scope>
    <source>
        <strain evidence="2">DSM 16477</strain>
    </source>
</reference>
<organism evidence="1 2">
    <name type="scientific">Sulfitobacter delicatus</name>
    <dbReference type="NCBI Taxonomy" id="218672"/>
    <lineage>
        <taxon>Bacteria</taxon>
        <taxon>Pseudomonadati</taxon>
        <taxon>Pseudomonadota</taxon>
        <taxon>Alphaproteobacteria</taxon>
        <taxon>Rhodobacterales</taxon>
        <taxon>Roseobacteraceae</taxon>
        <taxon>Sulfitobacter</taxon>
    </lineage>
</organism>
<name>A0A1G7HKU9_9RHOB</name>